<reference evidence="2" key="1">
    <citation type="submission" date="2018-11" db="EMBL/GenBank/DDBJ databases">
        <authorList>
            <consortium name="Pathogen Informatics"/>
        </authorList>
    </citation>
    <scope>NUCLEOTIDE SEQUENCE</scope>
</reference>
<evidence type="ECO:0000313" key="3">
    <source>
        <dbReference type="Proteomes" id="UP000784294"/>
    </source>
</evidence>
<protein>
    <submittedName>
        <fullName evidence="2">Uncharacterized protein</fullName>
    </submittedName>
</protein>
<dbReference type="Proteomes" id="UP000784294">
    <property type="component" value="Unassembled WGS sequence"/>
</dbReference>
<feature type="region of interest" description="Disordered" evidence="1">
    <location>
        <begin position="85"/>
        <end position="144"/>
    </location>
</feature>
<accession>A0A448WEQ9</accession>
<feature type="region of interest" description="Disordered" evidence="1">
    <location>
        <begin position="156"/>
        <end position="176"/>
    </location>
</feature>
<dbReference type="EMBL" id="CAAALY010007692">
    <property type="protein sequence ID" value="VEL09965.1"/>
    <property type="molecule type" value="Genomic_DNA"/>
</dbReference>
<dbReference type="AlphaFoldDB" id="A0A448WEQ9"/>
<proteinExistence type="predicted"/>
<sequence>MAATRDLDGVANFFSRFFDLDQGVELPSLEQIKRTGNIDIQLKLPGYPMVGRRKNNSNSMANPPSLHHLFDELLLMREMDPRNISRTADDEEEDKSQSGYSEEVSDQEVGMTVSASHEGDEEDDSNDSSSYSCDNNEDSASSDNDDAELANIAISNLDSVSRAQPDSEPHRKRAAGVGAEDVVCAGDNAGKTEPELSSVEVNIITVPRSLFYRKYKDQDGMAFCVVAVFFYCIEVV</sequence>
<evidence type="ECO:0000313" key="2">
    <source>
        <dbReference type="EMBL" id="VEL09965.1"/>
    </source>
</evidence>
<feature type="compositionally biased region" description="Low complexity" evidence="1">
    <location>
        <begin position="127"/>
        <end position="142"/>
    </location>
</feature>
<keyword evidence="3" id="KW-1185">Reference proteome</keyword>
<name>A0A448WEQ9_9PLAT</name>
<gene>
    <name evidence="2" type="ORF">PXEA_LOCUS3405</name>
</gene>
<comment type="caution">
    <text evidence="2">The sequence shown here is derived from an EMBL/GenBank/DDBJ whole genome shotgun (WGS) entry which is preliminary data.</text>
</comment>
<evidence type="ECO:0000256" key="1">
    <source>
        <dbReference type="SAM" id="MobiDB-lite"/>
    </source>
</evidence>
<organism evidence="2 3">
    <name type="scientific">Protopolystoma xenopodis</name>
    <dbReference type="NCBI Taxonomy" id="117903"/>
    <lineage>
        <taxon>Eukaryota</taxon>
        <taxon>Metazoa</taxon>
        <taxon>Spiralia</taxon>
        <taxon>Lophotrochozoa</taxon>
        <taxon>Platyhelminthes</taxon>
        <taxon>Monogenea</taxon>
        <taxon>Polyopisthocotylea</taxon>
        <taxon>Polystomatidea</taxon>
        <taxon>Polystomatidae</taxon>
        <taxon>Protopolystoma</taxon>
    </lineage>
</organism>